<evidence type="ECO:0000259" key="1">
    <source>
        <dbReference type="PROSITE" id="PS50042"/>
    </source>
</evidence>
<dbReference type="InterPro" id="IPR014710">
    <property type="entry name" value="RmlC-like_jellyroll"/>
</dbReference>
<dbReference type="RefSeq" id="WP_126799450.1">
    <property type="nucleotide sequence ID" value="NZ_PIPO01000005.1"/>
</dbReference>
<gene>
    <name evidence="2" type="ORF">CWE14_11210</name>
</gene>
<dbReference type="PANTHER" id="PTHR11635">
    <property type="entry name" value="CAMP-DEPENDENT PROTEIN KINASE REGULATORY CHAIN"/>
    <property type="match status" value="1"/>
</dbReference>
<dbReference type="CDD" id="cd00038">
    <property type="entry name" value="CAP_ED"/>
    <property type="match status" value="1"/>
</dbReference>
<dbReference type="PROSITE" id="PS50042">
    <property type="entry name" value="CNMP_BINDING_3"/>
    <property type="match status" value="1"/>
</dbReference>
<evidence type="ECO:0000313" key="2">
    <source>
        <dbReference type="EMBL" id="RUO31065.1"/>
    </source>
</evidence>
<comment type="caution">
    <text evidence="2">The sequence shown here is derived from an EMBL/GenBank/DDBJ whole genome shotgun (WGS) entry which is preliminary data.</text>
</comment>
<dbReference type="Proteomes" id="UP000287823">
    <property type="component" value="Unassembled WGS sequence"/>
</dbReference>
<dbReference type="InterPro" id="IPR018490">
    <property type="entry name" value="cNMP-bd_dom_sf"/>
</dbReference>
<name>A0A432WDY4_9GAMM</name>
<dbReference type="InterPro" id="IPR000595">
    <property type="entry name" value="cNMP-bd_dom"/>
</dbReference>
<protein>
    <recommendedName>
        <fullName evidence="1">Cyclic nucleotide-binding domain-containing protein</fullName>
    </recommendedName>
</protein>
<dbReference type="SUPFAM" id="SSF51206">
    <property type="entry name" value="cAMP-binding domain-like"/>
    <property type="match status" value="1"/>
</dbReference>
<accession>A0A432WDY4</accession>
<dbReference type="Pfam" id="PF00027">
    <property type="entry name" value="cNMP_binding"/>
    <property type="match status" value="1"/>
</dbReference>
<feature type="domain" description="Cyclic nucleotide-binding" evidence="1">
    <location>
        <begin position="21"/>
        <end position="119"/>
    </location>
</feature>
<dbReference type="GO" id="GO:0005829">
    <property type="term" value="C:cytosol"/>
    <property type="evidence" value="ECO:0007669"/>
    <property type="project" value="TreeGrafter"/>
</dbReference>
<keyword evidence="3" id="KW-1185">Reference proteome</keyword>
<dbReference type="SMART" id="SM00100">
    <property type="entry name" value="cNMP"/>
    <property type="match status" value="1"/>
</dbReference>
<dbReference type="GO" id="GO:0005952">
    <property type="term" value="C:cAMP-dependent protein kinase complex"/>
    <property type="evidence" value="ECO:0007669"/>
    <property type="project" value="InterPro"/>
</dbReference>
<dbReference type="Gene3D" id="2.60.120.10">
    <property type="entry name" value="Jelly Rolls"/>
    <property type="match status" value="1"/>
</dbReference>
<reference evidence="2 3" key="1">
    <citation type="journal article" date="2011" name="Front. Microbiol.">
        <title>Genomic signatures of strain selection and enhancement in Bacillus atrophaeus var. globigii, a historical biowarfare simulant.</title>
        <authorList>
            <person name="Gibbons H.S."/>
            <person name="Broomall S.M."/>
            <person name="McNew L.A."/>
            <person name="Daligault H."/>
            <person name="Chapman C."/>
            <person name="Bruce D."/>
            <person name="Karavis M."/>
            <person name="Krepps M."/>
            <person name="McGregor P.A."/>
            <person name="Hong C."/>
            <person name="Park K.H."/>
            <person name="Akmal A."/>
            <person name="Feldman A."/>
            <person name="Lin J.S."/>
            <person name="Chang W.E."/>
            <person name="Higgs B.W."/>
            <person name="Demirev P."/>
            <person name="Lindquist J."/>
            <person name="Liem A."/>
            <person name="Fochler E."/>
            <person name="Read T.D."/>
            <person name="Tapia R."/>
            <person name="Johnson S."/>
            <person name="Bishop-Lilly K.A."/>
            <person name="Detter C."/>
            <person name="Han C."/>
            <person name="Sozhamannan S."/>
            <person name="Rosenzweig C.N."/>
            <person name="Skowronski E.W."/>
        </authorList>
    </citation>
    <scope>NUCLEOTIDE SEQUENCE [LARGE SCALE GENOMIC DNA]</scope>
    <source>
        <strain evidence="2 3">Y4G10-17</strain>
    </source>
</reference>
<dbReference type="EMBL" id="PIPO01000005">
    <property type="protein sequence ID" value="RUO31065.1"/>
    <property type="molecule type" value="Genomic_DNA"/>
</dbReference>
<organism evidence="2 3">
    <name type="scientific">Aliidiomarina soli</name>
    <dbReference type="NCBI Taxonomy" id="1928574"/>
    <lineage>
        <taxon>Bacteria</taxon>
        <taxon>Pseudomonadati</taxon>
        <taxon>Pseudomonadota</taxon>
        <taxon>Gammaproteobacteria</taxon>
        <taxon>Alteromonadales</taxon>
        <taxon>Idiomarinaceae</taxon>
        <taxon>Aliidiomarina</taxon>
    </lineage>
</organism>
<dbReference type="PANTHER" id="PTHR11635:SF152">
    <property type="entry name" value="CAMP-DEPENDENT PROTEIN KINASE TYPE I REGULATORY SUBUNIT-RELATED"/>
    <property type="match status" value="1"/>
</dbReference>
<dbReference type="AlphaFoldDB" id="A0A432WDY4"/>
<evidence type="ECO:0000313" key="3">
    <source>
        <dbReference type="Proteomes" id="UP000287823"/>
    </source>
</evidence>
<dbReference type="InterPro" id="IPR050503">
    <property type="entry name" value="cAMP-dep_PK_reg_su-like"/>
</dbReference>
<proteinExistence type="predicted"/>
<sequence>MRLIQSVSRLKLLEIMNRLDFFIELSGEERRLLVDDKLQVYSCREGQPITKQGDHDTAFYLLLSGEARIEKDGQQLGRVGTGEFIGEGSFVTRNPRSASAIATRDCILFRIDNKALRSLGAVIREKVKDAIIRGMARRIVHLNERLELTRV</sequence>